<feature type="compositionally biased region" description="Low complexity" evidence="1">
    <location>
        <begin position="870"/>
        <end position="896"/>
    </location>
</feature>
<dbReference type="OrthoDB" id="4153178at2759"/>
<dbReference type="EMBL" id="LJZO01000065">
    <property type="protein sequence ID" value="ROV88594.1"/>
    <property type="molecule type" value="Genomic_DNA"/>
</dbReference>
<feature type="compositionally biased region" description="Basic and acidic residues" evidence="1">
    <location>
        <begin position="716"/>
        <end position="730"/>
    </location>
</feature>
<keyword evidence="2" id="KW-0812">Transmembrane</keyword>
<feature type="compositionally biased region" description="Low complexity" evidence="1">
    <location>
        <begin position="124"/>
        <end position="134"/>
    </location>
</feature>
<feature type="transmembrane region" description="Helical" evidence="2">
    <location>
        <begin position="1110"/>
        <end position="1128"/>
    </location>
</feature>
<feature type="compositionally biased region" description="Basic and acidic residues" evidence="1">
    <location>
        <begin position="843"/>
        <end position="853"/>
    </location>
</feature>
<evidence type="ECO:0000256" key="2">
    <source>
        <dbReference type="SAM" id="Phobius"/>
    </source>
</evidence>
<feature type="region of interest" description="Disordered" evidence="1">
    <location>
        <begin position="699"/>
        <end position="896"/>
    </location>
</feature>
<feature type="compositionally biased region" description="Polar residues" evidence="1">
    <location>
        <begin position="103"/>
        <end position="123"/>
    </location>
</feature>
<comment type="caution">
    <text evidence="3">The sequence shown here is derived from an EMBL/GenBank/DDBJ whole genome shotgun (WGS) entry which is preliminary data.</text>
</comment>
<feature type="compositionally biased region" description="Low complexity" evidence="1">
    <location>
        <begin position="646"/>
        <end position="658"/>
    </location>
</feature>
<feature type="compositionally biased region" description="Polar residues" evidence="1">
    <location>
        <begin position="800"/>
        <end position="811"/>
    </location>
</feature>
<reference evidence="3 4" key="1">
    <citation type="submission" date="2015-09" db="EMBL/GenBank/DDBJ databases">
        <title>Host preference determinants of Valsa canker pathogens revealed by comparative genomics.</title>
        <authorList>
            <person name="Yin Z."/>
            <person name="Huang L."/>
        </authorList>
    </citation>
    <scope>NUCLEOTIDE SEQUENCE [LARGE SCALE GENOMIC DNA]</scope>
    <source>
        <strain evidence="3 4">YSFL</strain>
    </source>
</reference>
<dbReference type="STRING" id="252740.A0A423VCF7"/>
<evidence type="ECO:0000313" key="4">
    <source>
        <dbReference type="Proteomes" id="UP000284375"/>
    </source>
</evidence>
<evidence type="ECO:0000256" key="1">
    <source>
        <dbReference type="SAM" id="MobiDB-lite"/>
    </source>
</evidence>
<feature type="transmembrane region" description="Helical" evidence="2">
    <location>
        <begin position="1038"/>
        <end position="1057"/>
    </location>
</feature>
<feature type="compositionally biased region" description="Polar residues" evidence="1">
    <location>
        <begin position="937"/>
        <end position="948"/>
    </location>
</feature>
<feature type="region of interest" description="Disordered" evidence="1">
    <location>
        <begin position="1"/>
        <end position="465"/>
    </location>
</feature>
<feature type="compositionally biased region" description="Basic residues" evidence="1">
    <location>
        <begin position="1160"/>
        <end position="1178"/>
    </location>
</feature>
<feature type="compositionally biased region" description="Pro residues" evidence="1">
    <location>
        <begin position="186"/>
        <end position="197"/>
    </location>
</feature>
<keyword evidence="2" id="KW-1133">Transmembrane helix</keyword>
<feature type="compositionally biased region" description="Basic and acidic residues" evidence="1">
    <location>
        <begin position="348"/>
        <end position="361"/>
    </location>
</feature>
<feature type="region of interest" description="Disordered" evidence="1">
    <location>
        <begin position="923"/>
        <end position="988"/>
    </location>
</feature>
<feature type="compositionally biased region" description="Polar residues" evidence="1">
    <location>
        <begin position="964"/>
        <end position="973"/>
    </location>
</feature>
<sequence>MSAPPSDRSRSPTSPPRQQASAIRVVPYSPSQQRPWESSDDKPQPQGATQVVDPSDFDQDDRGRSNQSSGTTSSTARFDQGSVTSSHSGTAPWLLPKRDHVVSGSTATASRGRHSVSSYTTHTSQSSRYSTASSHVSDAEPSSSTGPSPTPGKRRPNSRRRNFVAVLNEDQKTFSLVPQRPRPDPEPQPEQPQPQPQLPRSDSALSDYAGPGASFKSPQLPSFPTTPRVSQSSSHEGYTSYASSQYDRPSSAFTSSGTIPDRSITPNTPVPSSPGSSTVQENFTDDSTADFSSPPWNYRLKGALRQLPDLTDIRDPKGKQPAPSPTSDTTEIPLPAVPETTSPAGSEENWRSYDTEEERSPTDSNTPSNGSDDTNFVIYQQDSGAPSETDLPVVVEGEEEEGGLDDSQLGPEVRPQPSFNSQQTASTGSDTTNIKVYGHSSSGESEEAFALPAAEDTPSEAGSGVYVPALQPQASFLSVRSASTASDATNYKIYGHSSPGLPPVPETEPLQDTRELRPEQSFLSVASTGTEATNYKVYGRSSPAALGSVESFNPPSPCGSYSPLLAAPPASFSLYAHESEAGPSGTANTEPNYVLHDESRDPSFNESPEPSPPGTALRPPRRDFTEESLVVPPLRPKKQVSQEGFGYYRSRSRSTGSSENLRTKKSGKSLKSVSSIINEEAAEFFYAGQAFLNEPAGQFEPTGSFFGPSTVVGPSDRQRQLDQQQREQMLREAATWAEGTEAQAPATLPVTPHQWSSQLSTVMSESEPPSSGGGSRQASLASVSLPGSAGGRRGSRWSTHSRQMLSISSSLAGDMENISHSRSNSDPVERPSPTFRPPGFHVKVRDHDEHGDGLADLQQITPRPSRQKLSDVYSSSNSSERNLHSSQSTRSRASSLSASLPTWAKVYYGSGERKWLRSTSISSISDLGNGRPASMAYSASPSFENGPSNIYAPRRRPRDGEPSNAVQRQSTGSMDMEEHQPTHDELGIRRGIRRMTSSLWSPHLRRDIRAQDRYSIWDPPSVAWSAESGMFGRRNLQVVLFVLGFVFPFAWMAGAVLPLPKPSPLAMIERYSSISDLGVRSREHEYERHIESVDELRYQNARWWRTLNRGMSVIGLLVIGAVIGLAVASRPSTRPRKPQPPPVPRDETGTPFPPPPSPRSRSRSRAHRPRRRPLSPRVRKAIQQLRDTYLHHLEAKRRAAEDQRAALPRGRDDVRCRRCERNGDEFCVRQRQDLTGGQVLGPAEAPGENEVEGGGQARRLVDPFGAAGGGSGAEVWEVERMVYCLDPVLRGDRRRLLDVAADMLHRDGARFVHGIEVSPVHARSFALPMWHENDKPENKRDPGYLVRTPAAYFRELRAEKKGVDEEKEKARRYYREQGSAQDIAKRRSERRRVIMEQMALGKHPMDIMSYMDGLTDRWIEEIKLGLRTDLPF</sequence>
<feature type="compositionally biased region" description="Polar residues" evidence="1">
    <location>
        <begin position="65"/>
        <end position="89"/>
    </location>
</feature>
<feature type="region of interest" description="Disordered" evidence="1">
    <location>
        <begin position="1130"/>
        <end position="1178"/>
    </location>
</feature>
<feature type="region of interest" description="Disordered" evidence="1">
    <location>
        <begin position="577"/>
        <end position="672"/>
    </location>
</feature>
<keyword evidence="4" id="KW-1185">Reference proteome</keyword>
<evidence type="ECO:0000313" key="3">
    <source>
        <dbReference type="EMBL" id="ROV88594.1"/>
    </source>
</evidence>
<gene>
    <name evidence="3" type="ORF">VSDG_09158</name>
</gene>
<feature type="region of interest" description="Disordered" evidence="1">
    <location>
        <begin position="494"/>
        <end position="514"/>
    </location>
</feature>
<proteinExistence type="predicted"/>
<name>A0A423VCF7_CYTCH</name>
<protein>
    <submittedName>
        <fullName evidence="3">Uncharacterized protein</fullName>
    </submittedName>
</protein>
<feature type="compositionally biased region" description="Polar residues" evidence="1">
    <location>
        <begin position="362"/>
        <end position="386"/>
    </location>
</feature>
<keyword evidence="2" id="KW-0472">Membrane</keyword>
<feature type="compositionally biased region" description="Polar residues" evidence="1">
    <location>
        <begin position="753"/>
        <end position="763"/>
    </location>
</feature>
<dbReference type="Proteomes" id="UP000284375">
    <property type="component" value="Unassembled WGS sequence"/>
</dbReference>
<feature type="compositionally biased region" description="Basic and acidic residues" evidence="1">
    <location>
        <begin position="976"/>
        <end position="988"/>
    </location>
</feature>
<feature type="compositionally biased region" description="Basic residues" evidence="1">
    <location>
        <begin position="152"/>
        <end position="162"/>
    </location>
</feature>
<organism evidence="3 4">
    <name type="scientific">Cytospora chrysosperma</name>
    <name type="common">Cytospora canker fungus</name>
    <name type="synonym">Sphaeria chrysosperma</name>
    <dbReference type="NCBI Taxonomy" id="252740"/>
    <lineage>
        <taxon>Eukaryota</taxon>
        <taxon>Fungi</taxon>
        <taxon>Dikarya</taxon>
        <taxon>Ascomycota</taxon>
        <taxon>Pezizomycotina</taxon>
        <taxon>Sordariomycetes</taxon>
        <taxon>Sordariomycetidae</taxon>
        <taxon>Diaporthales</taxon>
        <taxon>Cytosporaceae</taxon>
        <taxon>Cytospora</taxon>
    </lineage>
</organism>
<feature type="compositionally biased region" description="Polar residues" evidence="1">
    <location>
        <begin position="216"/>
        <end position="258"/>
    </location>
</feature>
<feature type="compositionally biased region" description="Polar residues" evidence="1">
    <location>
        <begin position="417"/>
        <end position="443"/>
    </location>
</feature>
<accession>A0A423VCF7</accession>